<accession>A0A0A8XZN7</accession>
<evidence type="ECO:0000313" key="1">
    <source>
        <dbReference type="EMBL" id="JAD19474.1"/>
    </source>
</evidence>
<dbReference type="EMBL" id="GBRH01278421">
    <property type="protein sequence ID" value="JAD19474.1"/>
    <property type="molecule type" value="Transcribed_RNA"/>
</dbReference>
<reference evidence="1" key="2">
    <citation type="journal article" date="2015" name="Data Brief">
        <title>Shoot transcriptome of the giant reed, Arundo donax.</title>
        <authorList>
            <person name="Barrero R.A."/>
            <person name="Guerrero F.D."/>
            <person name="Moolhuijzen P."/>
            <person name="Goolsby J.A."/>
            <person name="Tidwell J."/>
            <person name="Bellgard S.E."/>
            <person name="Bellgard M.I."/>
        </authorList>
    </citation>
    <scope>NUCLEOTIDE SEQUENCE</scope>
    <source>
        <tissue evidence="1">Shoot tissue taken approximately 20 cm above the soil surface</tissue>
    </source>
</reference>
<sequence length="121" mass="12938">MLLAADIQARNTQMMVRPGISCPRVATPGVSAATGNSQDLVPTPFRPSGELMATQGLAWTGTGYCVASSSNFGQWNYASSSVGAYTVLLHVFTPSIQEHFDTDMFLVDAAEPKQDVVQHCN</sequence>
<name>A0A0A8XZN7_ARUDO</name>
<organism evidence="1">
    <name type="scientific">Arundo donax</name>
    <name type="common">Giant reed</name>
    <name type="synonym">Donax arundinaceus</name>
    <dbReference type="NCBI Taxonomy" id="35708"/>
    <lineage>
        <taxon>Eukaryota</taxon>
        <taxon>Viridiplantae</taxon>
        <taxon>Streptophyta</taxon>
        <taxon>Embryophyta</taxon>
        <taxon>Tracheophyta</taxon>
        <taxon>Spermatophyta</taxon>
        <taxon>Magnoliopsida</taxon>
        <taxon>Liliopsida</taxon>
        <taxon>Poales</taxon>
        <taxon>Poaceae</taxon>
        <taxon>PACMAD clade</taxon>
        <taxon>Arundinoideae</taxon>
        <taxon>Arundineae</taxon>
        <taxon>Arundo</taxon>
    </lineage>
</organism>
<reference evidence="1" key="1">
    <citation type="submission" date="2014-09" db="EMBL/GenBank/DDBJ databases">
        <authorList>
            <person name="Magalhaes I.L.F."/>
            <person name="Oliveira U."/>
            <person name="Santos F.R."/>
            <person name="Vidigal T.H.D.A."/>
            <person name="Brescovit A.D."/>
            <person name="Santos A.J."/>
        </authorList>
    </citation>
    <scope>NUCLEOTIDE SEQUENCE</scope>
    <source>
        <tissue evidence="1">Shoot tissue taken approximately 20 cm above the soil surface</tissue>
    </source>
</reference>
<protein>
    <submittedName>
        <fullName evidence="1">Uncharacterized protein</fullName>
    </submittedName>
</protein>
<dbReference type="AlphaFoldDB" id="A0A0A8XZN7"/>
<proteinExistence type="predicted"/>